<keyword evidence="2" id="KW-1015">Disulfide bond</keyword>
<dbReference type="GO" id="GO:0005539">
    <property type="term" value="F:glycosaminoglycan binding"/>
    <property type="evidence" value="ECO:0007669"/>
    <property type="project" value="TreeGrafter"/>
</dbReference>
<reference evidence="5 6" key="1">
    <citation type="submission" date="2019-03" db="EMBL/GenBank/DDBJ databases">
        <title>First draft genome of Liparis tanakae, snailfish: a comprehensive survey of snailfish specific genes.</title>
        <authorList>
            <person name="Kim W."/>
            <person name="Song I."/>
            <person name="Jeong J.-H."/>
            <person name="Kim D."/>
            <person name="Kim S."/>
            <person name="Ryu S."/>
            <person name="Song J.Y."/>
            <person name="Lee S.K."/>
        </authorList>
    </citation>
    <scope>NUCLEOTIDE SEQUENCE [LARGE SCALE GENOMIC DNA]</scope>
    <source>
        <tissue evidence="5">Muscle</tissue>
    </source>
</reference>
<evidence type="ECO:0000256" key="2">
    <source>
        <dbReference type="ARBA" id="ARBA00023157"/>
    </source>
</evidence>
<evidence type="ECO:0000256" key="3">
    <source>
        <dbReference type="SAM" id="MobiDB-lite"/>
    </source>
</evidence>
<dbReference type="Proteomes" id="UP000314294">
    <property type="component" value="Unassembled WGS sequence"/>
</dbReference>
<sequence>MEAVKSSNSVAPPYPPEPDLTLSSTLHSDPSTMPDFLVRARRSGYSEPTSSTEAELANGVEIQLAGAGADADAAATMNPAVARPPRSEERRPRRWLNAGDGARGGGRESFTVQCEDGRLSVSADRRVLQSSSVPVTAVTLRDSTCQAQANGSHFLLVFPVVSCGTEGLLLGPPKALQNKNTVLLWRDAPRAILALSETDRKSTSPLGLRFSGSAAAPTALPGFADVGVDAPPAWPVSRAPEGPGPDPGPRRFPTPGRTSAAVLLLLKLFATESYEQRRIGPCVVTADRRVYAESRFWTVVSEGCSSDPSLALRAKIKKEEEEGAGGDDKVEEETGGKEETDGLDRRGREAPERPENRNANVGAEEEIRPLRFNFILRPVYNNSIQFLHCSLRVCVSDPKKREEPTEEAKTDCQDRLRIPPLVSRSSRHQCEVRNIYRPMVVTHPIRSLAPATDQRTKSLSLPPLAGPDPEHSMPTGPVMGIVFAAFAMGVLVGAGLWGIHHYTGDQISFLLPLTHLSVRVSVAAVRLSVALQVHPALEAVLTAGAPEGPVAAVLAAVGDELPIALKPKGMRGMSVALGDLVDGTERALR</sequence>
<dbReference type="PANTHER" id="PTHR14002">
    <property type="entry name" value="ENDOGLIN/TGF-BETA RECEPTOR TYPE III"/>
    <property type="match status" value="1"/>
</dbReference>
<comment type="caution">
    <text evidence="5">The sequence shown here is derived from an EMBL/GenBank/DDBJ whole genome shotgun (WGS) entry which is preliminary data.</text>
</comment>
<dbReference type="GO" id="GO:0050431">
    <property type="term" value="F:transforming growth factor beta binding"/>
    <property type="evidence" value="ECO:0007669"/>
    <property type="project" value="TreeGrafter"/>
</dbReference>
<dbReference type="InterPro" id="IPR042235">
    <property type="entry name" value="ZP-C_dom"/>
</dbReference>
<evidence type="ECO:0000256" key="1">
    <source>
        <dbReference type="ARBA" id="ARBA00022729"/>
    </source>
</evidence>
<keyword evidence="4" id="KW-0812">Transmembrane</keyword>
<dbReference type="PANTHER" id="PTHR14002:SF56">
    <property type="entry name" value="TRANSFORMING GROWTH FACTOR BETA RECEPTOR TYPE 3-LIKE ISOFORM X1"/>
    <property type="match status" value="1"/>
</dbReference>
<dbReference type="AlphaFoldDB" id="A0A4Z2GW24"/>
<dbReference type="EMBL" id="SRLO01000395">
    <property type="protein sequence ID" value="TNN57857.1"/>
    <property type="molecule type" value="Genomic_DNA"/>
</dbReference>
<keyword evidence="4" id="KW-1133">Transmembrane helix</keyword>
<evidence type="ECO:0000313" key="5">
    <source>
        <dbReference type="EMBL" id="TNN57857.1"/>
    </source>
</evidence>
<feature type="compositionally biased region" description="Polar residues" evidence="3">
    <location>
        <begin position="1"/>
        <end position="10"/>
    </location>
</feature>
<protein>
    <submittedName>
        <fullName evidence="5">Transforming growth factor beta receptor type 3</fullName>
    </submittedName>
</protein>
<dbReference type="GO" id="GO:0016477">
    <property type="term" value="P:cell migration"/>
    <property type="evidence" value="ECO:0007669"/>
    <property type="project" value="TreeGrafter"/>
</dbReference>
<keyword evidence="6" id="KW-1185">Reference proteome</keyword>
<evidence type="ECO:0000313" key="6">
    <source>
        <dbReference type="Proteomes" id="UP000314294"/>
    </source>
</evidence>
<feature type="compositionally biased region" description="Pro residues" evidence="3">
    <location>
        <begin position="242"/>
        <end position="252"/>
    </location>
</feature>
<dbReference type="OrthoDB" id="8963415at2759"/>
<keyword evidence="1" id="KW-0732">Signal</keyword>
<feature type="region of interest" description="Disordered" evidence="3">
    <location>
        <begin position="318"/>
        <end position="361"/>
    </location>
</feature>
<dbReference type="Gene3D" id="2.60.40.4100">
    <property type="entry name" value="Zona pellucida, ZP-C domain"/>
    <property type="match status" value="1"/>
</dbReference>
<name>A0A4Z2GW24_9TELE</name>
<feature type="region of interest" description="Disordered" evidence="3">
    <location>
        <begin position="1"/>
        <end position="54"/>
    </location>
</feature>
<feature type="compositionally biased region" description="Polar residues" evidence="3">
    <location>
        <begin position="21"/>
        <end position="31"/>
    </location>
</feature>
<dbReference type="GO" id="GO:0007179">
    <property type="term" value="P:transforming growth factor beta receptor signaling pathway"/>
    <property type="evidence" value="ECO:0007669"/>
    <property type="project" value="TreeGrafter"/>
</dbReference>
<dbReference type="GO" id="GO:0005114">
    <property type="term" value="F:type II transforming growth factor beta receptor binding"/>
    <property type="evidence" value="ECO:0007669"/>
    <property type="project" value="TreeGrafter"/>
</dbReference>
<feature type="region of interest" description="Disordered" evidence="3">
    <location>
        <begin position="231"/>
        <end position="254"/>
    </location>
</feature>
<dbReference type="Gene3D" id="2.60.40.3210">
    <property type="entry name" value="Zona pellucida, ZP-N domain"/>
    <property type="match status" value="1"/>
</dbReference>
<accession>A0A4Z2GW24</accession>
<feature type="transmembrane region" description="Helical" evidence="4">
    <location>
        <begin position="478"/>
        <end position="499"/>
    </location>
</feature>
<dbReference type="GO" id="GO:0005024">
    <property type="term" value="F:transforming growth factor beta receptor activity"/>
    <property type="evidence" value="ECO:0007669"/>
    <property type="project" value="TreeGrafter"/>
</dbReference>
<proteinExistence type="predicted"/>
<gene>
    <name evidence="5" type="primary">TGFBR3_2</name>
    <name evidence="5" type="ORF">EYF80_031939</name>
</gene>
<feature type="compositionally biased region" description="Basic and acidic residues" evidence="3">
    <location>
        <begin position="326"/>
        <end position="356"/>
    </location>
</feature>
<dbReference type="GO" id="GO:0017015">
    <property type="term" value="P:regulation of transforming growth factor beta receptor signaling pathway"/>
    <property type="evidence" value="ECO:0007669"/>
    <property type="project" value="TreeGrafter"/>
</dbReference>
<organism evidence="5 6">
    <name type="scientific">Liparis tanakae</name>
    <name type="common">Tanaka's snailfish</name>
    <dbReference type="NCBI Taxonomy" id="230148"/>
    <lineage>
        <taxon>Eukaryota</taxon>
        <taxon>Metazoa</taxon>
        <taxon>Chordata</taxon>
        <taxon>Craniata</taxon>
        <taxon>Vertebrata</taxon>
        <taxon>Euteleostomi</taxon>
        <taxon>Actinopterygii</taxon>
        <taxon>Neopterygii</taxon>
        <taxon>Teleostei</taxon>
        <taxon>Neoteleostei</taxon>
        <taxon>Acanthomorphata</taxon>
        <taxon>Eupercaria</taxon>
        <taxon>Perciformes</taxon>
        <taxon>Cottioidei</taxon>
        <taxon>Cottales</taxon>
        <taxon>Liparidae</taxon>
        <taxon>Liparis</taxon>
    </lineage>
</organism>
<dbReference type="GO" id="GO:0001837">
    <property type="term" value="P:epithelial to mesenchymal transition"/>
    <property type="evidence" value="ECO:0007669"/>
    <property type="project" value="TreeGrafter"/>
</dbReference>
<keyword evidence="4" id="KW-0472">Membrane</keyword>
<keyword evidence="5" id="KW-0675">Receptor</keyword>
<evidence type="ECO:0000256" key="4">
    <source>
        <dbReference type="SAM" id="Phobius"/>
    </source>
</evidence>